<protein>
    <submittedName>
        <fullName evidence="3">PD-(D/E)XK nuclease family protein</fullName>
    </submittedName>
</protein>
<comment type="caution">
    <text evidence="3">The sequence shown here is derived from an EMBL/GenBank/DDBJ whole genome shotgun (WGS) entry which is preliminary data.</text>
</comment>
<dbReference type="InterPro" id="IPR027417">
    <property type="entry name" value="P-loop_NTPase"/>
</dbReference>
<dbReference type="AlphaFoldDB" id="A0A369VQW4"/>
<organism evidence="3 4">
    <name type="scientific">Sphingomonas aracearum</name>
    <dbReference type="NCBI Taxonomy" id="2283317"/>
    <lineage>
        <taxon>Bacteria</taxon>
        <taxon>Pseudomonadati</taxon>
        <taxon>Pseudomonadota</taxon>
        <taxon>Alphaproteobacteria</taxon>
        <taxon>Sphingomonadales</taxon>
        <taxon>Sphingomonadaceae</taxon>
        <taxon>Sphingomonas</taxon>
    </lineage>
</organism>
<dbReference type="Proteomes" id="UP000253918">
    <property type="component" value="Unassembled WGS sequence"/>
</dbReference>
<sequence>MLCSAAARLPGTAKTPIAVKVGWSVQRQTFVSHGRLAAREIRLEAARAQRHGVQVMTLEQLAARLAGGFITGIDPEALRDAIQASVTDSDLGELDNIKALPGFVSAAADTLHKAWRAGVDLSARAGEDPRLAAIAALEDAVIGRLPHSMLRPCDLVTRATERLAHAPALFGSIDIVGHSELSPCWRELLFLLADAVAVRWHAGPRSVPDWLAGSAIEVLRSDAASPSLEAVTCATGHHEAVEAMRWARELIASGVARPHEIAIASAAPAAYDDVFLALRADANLDLHFVHSVPVVSTRPGQAAAALADVLVRGLSQARIRRLASLLGSEAGPVAQLPAGWTRLLPGEAPLNSTGAWDRLIDRLTAEDWPDGVDHAPELRDIIAMLAKGTTLAADTGEKLLSGPARRIWRRALGLGSPAAIDITIAQLRLEDESEPCSSVAWMPAEALAASPRPFVRLLGLTSTQWPRRISEDRLVPDHVVPLADLDPLPVSAADRRDFETILATTASQVVLSRARRDEEGRLVGASPLLRGTPPPAYLRRNRRPDHAMSETDRLGARPGDASELAQAASAATCWTNWRSSHVTPHDGQVRPDHPALAAALDRVQSASSLKLLLRNPLGFSWKYALGLRGPATADEALVLDARASGELLHHLLDNAVRRLEAGQGLVSADEQACVSALDAACADVAAMWEAGQAVPPGIVWQRTLADTRQVALAALEGRPEPLPGQRSFAEAPFGGQTAKSDGALPWAADTVVEVADTGFRISGYVDRLDLSDCGTKARVTDYKGGKCPKDAVTLGGGSELQRCLYAYAVRSLLGDDMEVEAALVYPRAGVTRPLQDANGTLATLAGHLRAARANLMAGRALPGPDTGGDYDDLAFALPAMADKGWCRRKQEAATVALGDATLVWEAE</sequence>
<evidence type="ECO:0000313" key="3">
    <source>
        <dbReference type="EMBL" id="RDE04413.1"/>
    </source>
</evidence>
<accession>A0A369VQW4</accession>
<gene>
    <name evidence="3" type="ORF">DVW87_15930</name>
</gene>
<evidence type="ECO:0000256" key="1">
    <source>
        <dbReference type="SAM" id="MobiDB-lite"/>
    </source>
</evidence>
<evidence type="ECO:0000313" key="4">
    <source>
        <dbReference type="Proteomes" id="UP000253918"/>
    </source>
</evidence>
<reference evidence="3 4" key="1">
    <citation type="submission" date="2018-07" db="EMBL/GenBank/DDBJ databases">
        <title>a novel species of Sphingomonas isolated from the rhizosphere soil of Araceae plant.</title>
        <authorList>
            <person name="Zhiyong W."/>
            <person name="Qinglan Z."/>
            <person name="Zhiwei F."/>
            <person name="Ding X."/>
            <person name="Gejiao W."/>
            <person name="Shixue Z."/>
        </authorList>
    </citation>
    <scope>NUCLEOTIDE SEQUENCE [LARGE SCALE GENOMIC DNA]</scope>
    <source>
        <strain evidence="3 4">WZY 27</strain>
    </source>
</reference>
<dbReference type="InterPro" id="IPR038726">
    <property type="entry name" value="PDDEXK_AddAB-type"/>
</dbReference>
<dbReference type="SUPFAM" id="SSF52540">
    <property type="entry name" value="P-loop containing nucleoside triphosphate hydrolases"/>
    <property type="match status" value="1"/>
</dbReference>
<keyword evidence="4" id="KW-1185">Reference proteome</keyword>
<proteinExistence type="predicted"/>
<dbReference type="OrthoDB" id="7282479at2"/>
<feature type="region of interest" description="Disordered" evidence="1">
    <location>
        <begin position="525"/>
        <end position="559"/>
    </location>
</feature>
<feature type="domain" description="PD-(D/E)XK endonuclease-like" evidence="2">
    <location>
        <begin position="605"/>
        <end position="860"/>
    </location>
</feature>
<name>A0A369VQW4_9SPHN</name>
<dbReference type="EMBL" id="QQNB01000004">
    <property type="protein sequence ID" value="RDE04413.1"/>
    <property type="molecule type" value="Genomic_DNA"/>
</dbReference>
<evidence type="ECO:0000259" key="2">
    <source>
        <dbReference type="Pfam" id="PF12705"/>
    </source>
</evidence>
<feature type="compositionally biased region" description="Basic and acidic residues" evidence="1">
    <location>
        <begin position="544"/>
        <end position="555"/>
    </location>
</feature>
<dbReference type="Pfam" id="PF12705">
    <property type="entry name" value="PDDEXK_1"/>
    <property type="match status" value="1"/>
</dbReference>